<protein>
    <submittedName>
        <fullName evidence="1">Uncharacterized protein</fullName>
    </submittedName>
</protein>
<dbReference type="EMBL" id="CP145607">
    <property type="protein sequence ID" value="WWM70241.1"/>
    <property type="molecule type" value="Genomic_DNA"/>
</dbReference>
<accession>A0ABZ2FZI0</accession>
<organism evidence="1 2">
    <name type="scientific">Sphingomonas kaistensis</name>
    <dbReference type="NCBI Taxonomy" id="298708"/>
    <lineage>
        <taxon>Bacteria</taxon>
        <taxon>Pseudomonadati</taxon>
        <taxon>Pseudomonadota</taxon>
        <taxon>Alphaproteobacteria</taxon>
        <taxon>Sphingomonadales</taxon>
        <taxon>Sphingomonadaceae</taxon>
        <taxon>Sphingomonas</taxon>
    </lineage>
</organism>
<keyword evidence="2" id="KW-1185">Reference proteome</keyword>
<sequence>MQHFSACHSPLCNVDVVGLPAFDQEIGNLVHLDRADPDDADVASPGGGKAGLAVARDRIELTKQDGALASVAADAPVAKRIGTTRCADAVADRVAASADAATSRNLRMTRSFERRRAGIDSDGVPYGCRSPVSRHLASRTALR</sequence>
<dbReference type="Proteomes" id="UP001382935">
    <property type="component" value="Chromosome"/>
</dbReference>
<gene>
    <name evidence="1" type="ORF">V6R86_05985</name>
</gene>
<evidence type="ECO:0000313" key="1">
    <source>
        <dbReference type="EMBL" id="WWM70241.1"/>
    </source>
</evidence>
<reference evidence="1 2" key="1">
    <citation type="submission" date="2024-02" db="EMBL/GenBank/DDBJ databases">
        <title>Full genome sequence of Sphingomonas kaistensis.</title>
        <authorList>
            <person name="Poletto B.L."/>
            <person name="Silva G."/>
            <person name="Galante D."/>
            <person name="Campos K.R."/>
            <person name="Santos M.B.N."/>
            <person name="Sacchi C.T."/>
        </authorList>
    </citation>
    <scope>NUCLEOTIDE SEQUENCE [LARGE SCALE GENOMIC DNA]</scope>
    <source>
        <strain evidence="1 2">MA4R</strain>
    </source>
</reference>
<dbReference type="RefSeq" id="WP_338502868.1">
    <property type="nucleotide sequence ID" value="NZ_CP145607.1"/>
</dbReference>
<evidence type="ECO:0000313" key="2">
    <source>
        <dbReference type="Proteomes" id="UP001382935"/>
    </source>
</evidence>
<name>A0ABZ2FZI0_9SPHN</name>
<proteinExistence type="predicted"/>